<dbReference type="RefSeq" id="WP_011943144.1">
    <property type="nucleotide sequence ID" value="NC_009486.1"/>
</dbReference>
<dbReference type="AlphaFoldDB" id="A5IK09"/>
<reference evidence="1 2" key="2">
    <citation type="journal article" date="2009" name="Proc. Natl. Acad. Sci. U.S.A.">
        <title>On the chimeric nature, thermophilic origin, and phylogenetic placement of the Thermotogales.</title>
        <authorList>
            <person name="Zhaxybayeva O."/>
            <person name="Swithers K.S."/>
            <person name="Lapierre P."/>
            <person name="Fournier G.P."/>
            <person name="Bickhart D.M."/>
            <person name="DeBoy R.T."/>
            <person name="Nelson K.E."/>
            <person name="Nesbo C.L."/>
            <person name="Doolittle W.F."/>
            <person name="Gogarten J.P."/>
            <person name="Noll K.M."/>
        </authorList>
    </citation>
    <scope>NUCLEOTIDE SEQUENCE [LARGE SCALE GENOMIC DNA]</scope>
    <source>
        <strain evidence="2">ATCC BAA-488 / DSM 13995 / JCM 10881 / RKU-1</strain>
    </source>
</reference>
<sequence length="153" mass="16800">MKILVSACLLGLPTRYDGRSAADERVLSLLERHDLIPVCPEQLGGLPTPRPRCEIYGGCGWTGKERVLDEFGSDRTENFLKGAETTLKVARLLKVDLAILKSKSPSCGKNFVYDGSFSGRLVPGKGVTAFLLEKNGLKVFEENEVFVNNNDLL</sequence>
<proteinExistence type="predicted"/>
<reference evidence="2" key="1">
    <citation type="submission" date="2007-05" db="EMBL/GenBank/DDBJ databases">
        <title>Complete sequence of Thermotoga petrophila RKU-1.</title>
        <authorList>
            <consortium name="US DOE Joint Genome Institute"/>
            <person name="Copeland A."/>
            <person name="Lucas S."/>
            <person name="Lapidus A."/>
            <person name="Barry K."/>
            <person name="Glavina del Rio T."/>
            <person name="Dalin E."/>
            <person name="Tice H."/>
            <person name="Pitluck S."/>
            <person name="Sims D."/>
            <person name="Brettin T."/>
            <person name="Bruce D."/>
            <person name="Detter J.C."/>
            <person name="Han C."/>
            <person name="Tapia R."/>
            <person name="Schmutz J."/>
            <person name="Larimer F."/>
            <person name="Land M."/>
            <person name="Hauser L."/>
            <person name="Kyrpides N."/>
            <person name="Mikhailova N."/>
            <person name="Nelson K."/>
            <person name="Gogarten J.P."/>
            <person name="Noll K."/>
            <person name="Richardson P."/>
        </authorList>
    </citation>
    <scope>NUCLEOTIDE SEQUENCE [LARGE SCALE GENOMIC DNA]</scope>
    <source>
        <strain evidence="2">ATCC BAA-488 / DSM 13995 / JCM 10881 / RKU-1</strain>
    </source>
</reference>
<evidence type="ECO:0000313" key="1">
    <source>
        <dbReference type="EMBL" id="ABQ46532.1"/>
    </source>
</evidence>
<protein>
    <submittedName>
        <fullName evidence="1">Uncharacterized protein</fullName>
    </submittedName>
</protein>
<gene>
    <name evidence="1" type="ordered locus">Tpet_0510</name>
</gene>
<organism evidence="1 2">
    <name type="scientific">Thermotoga petrophila (strain ATCC BAA-488 / DSM 13995 / JCM 10881 / RKU-1)</name>
    <dbReference type="NCBI Taxonomy" id="390874"/>
    <lineage>
        <taxon>Bacteria</taxon>
        <taxon>Thermotogati</taxon>
        <taxon>Thermotogota</taxon>
        <taxon>Thermotogae</taxon>
        <taxon>Thermotogales</taxon>
        <taxon>Thermotogaceae</taxon>
        <taxon>Thermotoga</taxon>
    </lineage>
</organism>
<dbReference type="Pfam" id="PF04463">
    <property type="entry name" value="2-thiour_desulf"/>
    <property type="match status" value="1"/>
</dbReference>
<dbReference type="InterPro" id="IPR007553">
    <property type="entry name" value="2-thiour_desulf"/>
</dbReference>
<dbReference type="STRING" id="390874.Tpet_0510"/>
<name>A5IK09_THEP1</name>
<dbReference type="PANTHER" id="PTHR30087">
    <property type="entry name" value="INNER MEMBRANE PROTEIN"/>
    <property type="match status" value="1"/>
</dbReference>
<dbReference type="Proteomes" id="UP000006558">
    <property type="component" value="Chromosome"/>
</dbReference>
<dbReference type="HOGENOM" id="CLU_076318_1_1_0"/>
<dbReference type="eggNOG" id="COG1683">
    <property type="taxonomic scope" value="Bacteria"/>
</dbReference>
<dbReference type="PANTHER" id="PTHR30087:SF1">
    <property type="entry name" value="HYPOTHETICAL CYTOSOLIC PROTEIN"/>
    <property type="match status" value="1"/>
</dbReference>
<dbReference type="KEGG" id="tpt:Tpet_0510"/>
<dbReference type="EMBL" id="CP000702">
    <property type="protein sequence ID" value="ABQ46532.1"/>
    <property type="molecule type" value="Genomic_DNA"/>
</dbReference>
<evidence type="ECO:0000313" key="2">
    <source>
        <dbReference type="Proteomes" id="UP000006558"/>
    </source>
</evidence>
<accession>A5IK09</accession>